<dbReference type="SUPFAM" id="SSF53850">
    <property type="entry name" value="Periplasmic binding protein-like II"/>
    <property type="match status" value="1"/>
</dbReference>
<evidence type="ECO:0000256" key="1">
    <source>
        <dbReference type="ARBA" id="ARBA00008520"/>
    </source>
</evidence>
<evidence type="ECO:0000256" key="4">
    <source>
        <dbReference type="SAM" id="SignalP"/>
    </source>
</evidence>
<organism evidence="5 6">
    <name type="scientific">Amycolatopsis melonis</name>
    <dbReference type="NCBI Taxonomy" id="3156488"/>
    <lineage>
        <taxon>Bacteria</taxon>
        <taxon>Bacillati</taxon>
        <taxon>Actinomycetota</taxon>
        <taxon>Actinomycetes</taxon>
        <taxon>Pseudonocardiales</taxon>
        <taxon>Pseudonocardiaceae</taxon>
        <taxon>Amycolatopsis</taxon>
    </lineage>
</organism>
<comment type="caution">
    <text evidence="5">The sequence shown here is derived from an EMBL/GenBank/DDBJ whole genome shotgun (WGS) entry which is preliminary data.</text>
</comment>
<feature type="chain" id="PRO_5046907322" evidence="4">
    <location>
        <begin position="29"/>
        <end position="432"/>
    </location>
</feature>
<dbReference type="Pfam" id="PF01547">
    <property type="entry name" value="SBP_bac_1"/>
    <property type="match status" value="1"/>
</dbReference>
<evidence type="ECO:0000256" key="3">
    <source>
        <dbReference type="ARBA" id="ARBA00022729"/>
    </source>
</evidence>
<name>A0ABV0L889_9PSEU</name>
<gene>
    <name evidence="5" type="ORF">ABJI51_05475</name>
</gene>
<dbReference type="Gene3D" id="3.40.190.10">
    <property type="entry name" value="Periplasmic binding protein-like II"/>
    <property type="match status" value="1"/>
</dbReference>
<keyword evidence="3 4" id="KW-0732">Signal</keyword>
<comment type="similarity">
    <text evidence="1">Belongs to the bacterial solute-binding protein 1 family.</text>
</comment>
<keyword evidence="2" id="KW-0813">Transport</keyword>
<protein>
    <submittedName>
        <fullName evidence="5">Sugar ABC transporter substrate-binding protein</fullName>
    </submittedName>
</protein>
<dbReference type="InterPro" id="IPR006059">
    <property type="entry name" value="SBP"/>
</dbReference>
<evidence type="ECO:0000313" key="5">
    <source>
        <dbReference type="EMBL" id="MEQ0558509.1"/>
    </source>
</evidence>
<evidence type="ECO:0000313" key="6">
    <source>
        <dbReference type="Proteomes" id="UP001440984"/>
    </source>
</evidence>
<dbReference type="Proteomes" id="UP001440984">
    <property type="component" value="Unassembled WGS sequence"/>
</dbReference>
<evidence type="ECO:0000256" key="2">
    <source>
        <dbReference type="ARBA" id="ARBA00022448"/>
    </source>
</evidence>
<dbReference type="PROSITE" id="PS51318">
    <property type="entry name" value="TAT"/>
    <property type="match status" value="1"/>
</dbReference>
<dbReference type="PROSITE" id="PS51257">
    <property type="entry name" value="PROKAR_LIPOPROTEIN"/>
    <property type="match status" value="1"/>
</dbReference>
<accession>A0ABV0L889</accession>
<dbReference type="InterPro" id="IPR006311">
    <property type="entry name" value="TAT_signal"/>
</dbReference>
<keyword evidence="6" id="KW-1185">Reference proteome</keyword>
<dbReference type="PANTHER" id="PTHR30061">
    <property type="entry name" value="MALTOSE-BINDING PERIPLASMIC PROTEIN"/>
    <property type="match status" value="1"/>
</dbReference>
<reference evidence="5 6" key="1">
    <citation type="submission" date="2024-05" db="EMBL/GenBank/DDBJ databases">
        <authorList>
            <person name="Zhao H."/>
            <person name="Xu Y."/>
            <person name="Lin S."/>
            <person name="Spain J.C."/>
            <person name="Zhou N.-Y."/>
        </authorList>
    </citation>
    <scope>NUCLEOTIDE SEQUENCE [LARGE SCALE GENOMIC DNA]</scope>
    <source>
        <strain evidence="5 6">NEAU-NG30</strain>
    </source>
</reference>
<proteinExistence type="inferred from homology"/>
<sequence length="432" mass="46997">MTPSIDRRKFLRLSAAGLAGVAAGPALAACGSGGSGDSKELVLSTWNLPEDIKTYTKFAQDYAAAHPGVKITVNVTPSGDFGQWFSTQLAADTAPDIIRMTYQAYGRYAGNGGLVKLDEHLPAGYGDDFAPSFWQAVRTDKGVFGVPQHTDTFALYYHKDILEKAGLTPPTELAKAWTWDEFRDAARKVKGVTGKYAFAYGFQGVNTAYRWLPILYMHGGKLLEDDLKTPAINNDRGIEAIEFSRSWYADGLVPAGDTIKATQDGTADQLFTSRTVGMLIHGDWIMQQFGSLPAGSWDATYMIRSTSAASDLGGNVLAVTRSAKNRELAADFVAFVCNQENMKSFCERDLFLPVRKSLLAQPLQFAANAPVMQKFVQQAATVPEAMVRVETSPKFDPVNQVLGDELDLCFTGQQDAATTARKISDRIARALA</sequence>
<dbReference type="CDD" id="cd13585">
    <property type="entry name" value="PBP2_TMBP_like"/>
    <property type="match status" value="1"/>
</dbReference>
<feature type="signal peptide" evidence="4">
    <location>
        <begin position="1"/>
        <end position="28"/>
    </location>
</feature>
<dbReference type="EMBL" id="JBDZYD010000002">
    <property type="protein sequence ID" value="MEQ0558509.1"/>
    <property type="molecule type" value="Genomic_DNA"/>
</dbReference>
<dbReference type="RefSeq" id="WP_348947908.1">
    <property type="nucleotide sequence ID" value="NZ_JBDZYD010000002.1"/>
</dbReference>
<dbReference type="PANTHER" id="PTHR30061:SF50">
    <property type="entry name" value="MALTOSE_MALTODEXTRIN-BINDING PERIPLASMIC PROTEIN"/>
    <property type="match status" value="1"/>
</dbReference>